<dbReference type="EMBL" id="JAFREP010000048">
    <property type="protein sequence ID" value="MBO1323055.1"/>
    <property type="molecule type" value="Genomic_DNA"/>
</dbReference>
<name>A0A8J7QIL2_9BACT</name>
<dbReference type="Proteomes" id="UP000664417">
    <property type="component" value="Unassembled WGS sequence"/>
</dbReference>
<comment type="caution">
    <text evidence="1">The sequence shown here is derived from an EMBL/GenBank/DDBJ whole genome shotgun (WGS) entry which is preliminary data.</text>
</comment>
<proteinExistence type="predicted"/>
<organism evidence="1 2">
    <name type="scientific">Acanthopleuribacter pedis</name>
    <dbReference type="NCBI Taxonomy" id="442870"/>
    <lineage>
        <taxon>Bacteria</taxon>
        <taxon>Pseudomonadati</taxon>
        <taxon>Acidobacteriota</taxon>
        <taxon>Holophagae</taxon>
        <taxon>Acanthopleuribacterales</taxon>
        <taxon>Acanthopleuribacteraceae</taxon>
        <taxon>Acanthopleuribacter</taxon>
    </lineage>
</organism>
<gene>
    <name evidence="1" type="ORF">J3U88_31610</name>
</gene>
<dbReference type="Pfam" id="PF20212">
    <property type="entry name" value="DUF6572"/>
    <property type="match status" value="1"/>
</dbReference>
<evidence type="ECO:0000313" key="2">
    <source>
        <dbReference type="Proteomes" id="UP000664417"/>
    </source>
</evidence>
<accession>A0A8J7QIL2</accession>
<sequence>MMTILEADKVDFIGVDRESGKVVLTISDHLHWNEDPDRHEALLRTKIASYRAFIESGNLVTAYPDAEHRDPVINLMSPGRFNTQGRAVYEELHKELKEAGIELRKGLLENY</sequence>
<dbReference type="InterPro" id="IPR046702">
    <property type="entry name" value="DUF6572"/>
</dbReference>
<evidence type="ECO:0000313" key="1">
    <source>
        <dbReference type="EMBL" id="MBO1323055.1"/>
    </source>
</evidence>
<protein>
    <submittedName>
        <fullName evidence="1">Uncharacterized protein</fullName>
    </submittedName>
</protein>
<dbReference type="AlphaFoldDB" id="A0A8J7QIL2"/>
<keyword evidence="2" id="KW-1185">Reference proteome</keyword>
<reference evidence="1" key="1">
    <citation type="submission" date="2021-03" db="EMBL/GenBank/DDBJ databases">
        <authorList>
            <person name="Wang G."/>
        </authorList>
    </citation>
    <scope>NUCLEOTIDE SEQUENCE</scope>
    <source>
        <strain evidence="1">KCTC 12899</strain>
    </source>
</reference>